<evidence type="ECO:0000313" key="4">
    <source>
        <dbReference type="EMBL" id="SCC78300.1"/>
    </source>
</evidence>
<dbReference type="Proteomes" id="UP000182800">
    <property type="component" value="Unassembled WGS sequence"/>
</dbReference>
<reference evidence="3 5" key="1">
    <citation type="submission" date="2015-09" db="EMBL/GenBank/DDBJ databases">
        <title>Identification and resolution of microdiversity through metagenomic sequencing of parallel consortia.</title>
        <authorList>
            <person name="Nelson W.C."/>
            <person name="Romine M.F."/>
            <person name="Lindemann S.R."/>
        </authorList>
    </citation>
    <scope>NUCLEOTIDE SEQUENCE [LARGE SCALE GENOMIC DNA]</scope>
    <source>
        <strain evidence="3">HL-109</strain>
    </source>
</reference>
<dbReference type="EMBL" id="LJSX01000026">
    <property type="protein sequence ID" value="KPQ09543.1"/>
    <property type="molecule type" value="Genomic_DNA"/>
</dbReference>
<keyword evidence="1" id="KW-0479">Metal-binding</keyword>
<dbReference type="InterPro" id="IPR007527">
    <property type="entry name" value="Znf_SWIM"/>
</dbReference>
<dbReference type="EMBL" id="FMBM01000001">
    <property type="protein sequence ID" value="SCC78300.1"/>
    <property type="molecule type" value="Genomic_DNA"/>
</dbReference>
<dbReference type="Proteomes" id="UP000050497">
    <property type="component" value="Unassembled WGS sequence"/>
</dbReference>
<evidence type="ECO:0000259" key="2">
    <source>
        <dbReference type="PROSITE" id="PS50966"/>
    </source>
</evidence>
<gene>
    <name evidence="4" type="ORF">GA0071312_0203</name>
    <name evidence="3" type="ORF">HLUCCO17_14585</name>
</gene>
<proteinExistence type="predicted"/>
<sequence length="152" mass="16244">MLTTHDLANRPLSLTITDDDGGTETVSVRADAQGAVSMTCSCRRYAAEGWCRHLVDLACMRLRDCGITDPDVDARFEEVVAGTPLEIAANDIDYRLACVSQQAERVAQALTAGPSRDAMETLAVAARDLAQAAESASDALRRFTRRAAGGID</sequence>
<evidence type="ECO:0000313" key="6">
    <source>
        <dbReference type="Proteomes" id="UP000182800"/>
    </source>
</evidence>
<dbReference type="PROSITE" id="PS50966">
    <property type="entry name" value="ZF_SWIM"/>
    <property type="match status" value="1"/>
</dbReference>
<dbReference type="RefSeq" id="WP_074443261.1">
    <property type="nucleotide sequence ID" value="NZ_FMBM01000001.1"/>
</dbReference>
<evidence type="ECO:0000313" key="3">
    <source>
        <dbReference type="EMBL" id="KPQ09543.1"/>
    </source>
</evidence>
<reference evidence="4 6" key="2">
    <citation type="submission" date="2016-08" db="EMBL/GenBank/DDBJ databases">
        <authorList>
            <person name="Varghese N."/>
            <person name="Submissions Spin"/>
        </authorList>
    </citation>
    <scope>NUCLEOTIDE SEQUENCE [LARGE SCALE GENOMIC DNA]</scope>
    <source>
        <strain evidence="4 6">HL-109</strain>
    </source>
</reference>
<evidence type="ECO:0000313" key="5">
    <source>
        <dbReference type="Proteomes" id="UP000050497"/>
    </source>
</evidence>
<accession>A0A0P7Y5N6</accession>
<dbReference type="GO" id="GO:0008270">
    <property type="term" value="F:zinc ion binding"/>
    <property type="evidence" value="ECO:0007669"/>
    <property type="project" value="UniProtKB-KW"/>
</dbReference>
<keyword evidence="1" id="KW-0862">Zinc</keyword>
<keyword evidence="6" id="KW-1185">Reference proteome</keyword>
<comment type="caution">
    <text evidence="3">The sequence shown here is derived from an EMBL/GenBank/DDBJ whole genome shotgun (WGS) entry which is preliminary data.</text>
</comment>
<organism evidence="3 5">
    <name type="scientific">Saliniramus fredricksonii</name>
    <dbReference type="NCBI Taxonomy" id="1653334"/>
    <lineage>
        <taxon>Bacteria</taxon>
        <taxon>Pseudomonadati</taxon>
        <taxon>Pseudomonadota</taxon>
        <taxon>Alphaproteobacteria</taxon>
        <taxon>Hyphomicrobiales</taxon>
        <taxon>Salinarimonadaceae</taxon>
        <taxon>Saliniramus</taxon>
    </lineage>
</organism>
<name>A0A0P7Y5N6_9HYPH</name>
<keyword evidence="1" id="KW-0863">Zinc-finger</keyword>
<dbReference type="AlphaFoldDB" id="A0A0P7Y5N6"/>
<protein>
    <recommendedName>
        <fullName evidence="2">SWIM-type domain-containing protein</fullName>
    </recommendedName>
</protein>
<evidence type="ECO:0000256" key="1">
    <source>
        <dbReference type="PROSITE-ProRule" id="PRU00325"/>
    </source>
</evidence>
<feature type="domain" description="SWIM-type" evidence="2">
    <location>
        <begin position="26"/>
        <end position="62"/>
    </location>
</feature>